<keyword evidence="5" id="KW-0378">Hydrolase</keyword>
<sequence length="342" mass="36742">MLERLKELSELYGVSGNETRVRACLRAAAAPYADELFTDPVGNLYAHRRGSGPRVMLAAHMDEVGMIVREITEAGTLLYEAAGLDPRVVVSKRVAVGPNDVPGVIGAKAIHLQSPEERTRALKHTDLYVDIGAKDRADAEKYVSRGDYISFTTKFSAFGEGLVRGKALDDRVGCAIVLELFKNSYDCDLWAVFTVQEELGLRGAAVTASRVQPDVALVLEGTTANDVPETPPHRMVTAVGGGAAITFADARTIVPERMFLALRGAAEREGIPFQLRRGTAGGTDAGVIHRSLAGVICGGISVPCRYIHSPVSVAAVADIEAAYRLAHTFLDQKLFCEVLNHV</sequence>
<dbReference type="EMBL" id="DVNZ01000149">
    <property type="protein sequence ID" value="HIU94455.1"/>
    <property type="molecule type" value="Genomic_DNA"/>
</dbReference>
<dbReference type="GO" id="GO:0006508">
    <property type="term" value="P:proteolysis"/>
    <property type="evidence" value="ECO:0007669"/>
    <property type="project" value="UniProtKB-KW"/>
</dbReference>
<evidence type="ECO:0000256" key="5">
    <source>
        <dbReference type="ARBA" id="ARBA00022801"/>
    </source>
</evidence>
<evidence type="ECO:0000256" key="6">
    <source>
        <dbReference type="PIRNR" id="PIRNR001123"/>
    </source>
</evidence>
<dbReference type="Pfam" id="PF05343">
    <property type="entry name" value="Peptidase_M42"/>
    <property type="match status" value="1"/>
</dbReference>
<evidence type="ECO:0000256" key="8">
    <source>
        <dbReference type="PIRSR" id="PIRSR001123-2"/>
    </source>
</evidence>
<feature type="binding site" evidence="8">
    <location>
        <position position="198"/>
    </location>
    <ligand>
        <name>Zn(2+)</name>
        <dbReference type="ChEBI" id="CHEBI:29105"/>
        <label>2</label>
    </ligand>
</feature>
<proteinExistence type="inferred from homology"/>
<dbReference type="SUPFAM" id="SSF101821">
    <property type="entry name" value="Aminopeptidase/glucanase lid domain"/>
    <property type="match status" value="1"/>
</dbReference>
<evidence type="ECO:0000256" key="3">
    <source>
        <dbReference type="ARBA" id="ARBA00022670"/>
    </source>
</evidence>
<evidence type="ECO:0000256" key="7">
    <source>
        <dbReference type="PIRSR" id="PIRSR001123-1"/>
    </source>
</evidence>
<reference evidence="9" key="2">
    <citation type="journal article" date="2021" name="PeerJ">
        <title>Extensive microbial diversity within the chicken gut microbiome revealed by metagenomics and culture.</title>
        <authorList>
            <person name="Gilroy R."/>
            <person name="Ravi A."/>
            <person name="Getino M."/>
            <person name="Pursley I."/>
            <person name="Horton D.L."/>
            <person name="Alikhan N.F."/>
            <person name="Baker D."/>
            <person name="Gharbi K."/>
            <person name="Hall N."/>
            <person name="Watson M."/>
            <person name="Adriaenssens E.M."/>
            <person name="Foster-Nyarko E."/>
            <person name="Jarju S."/>
            <person name="Secka A."/>
            <person name="Antonio M."/>
            <person name="Oren A."/>
            <person name="Chaudhuri R.R."/>
            <person name="La Ragione R."/>
            <person name="Hildebrand F."/>
            <person name="Pallen M.J."/>
        </authorList>
    </citation>
    <scope>NUCLEOTIDE SEQUENCE</scope>
    <source>
        <strain evidence="9">ChiGjej2B2-16831</strain>
    </source>
</reference>
<dbReference type="GO" id="GO:0046872">
    <property type="term" value="F:metal ion binding"/>
    <property type="evidence" value="ECO:0007669"/>
    <property type="project" value="UniProtKB-UniRule"/>
</dbReference>
<dbReference type="CDD" id="cd05656">
    <property type="entry name" value="M42_Frv"/>
    <property type="match status" value="1"/>
</dbReference>
<gene>
    <name evidence="9" type="ORF">IAD24_04775</name>
</gene>
<dbReference type="PANTHER" id="PTHR32481:SF0">
    <property type="entry name" value="AMINOPEPTIDASE YPDE-RELATED"/>
    <property type="match status" value="1"/>
</dbReference>
<feature type="binding site" evidence="8">
    <location>
        <position position="169"/>
    </location>
    <ligand>
        <name>Zn(2+)</name>
        <dbReference type="ChEBI" id="CHEBI:29105"/>
        <label>2</label>
    </ligand>
</feature>
<reference evidence="9" key="1">
    <citation type="submission" date="2020-10" db="EMBL/GenBank/DDBJ databases">
        <authorList>
            <person name="Gilroy R."/>
        </authorList>
    </citation>
    <scope>NUCLEOTIDE SEQUENCE</scope>
    <source>
        <strain evidence="9">ChiGjej2B2-16831</strain>
    </source>
</reference>
<name>A0A9D1N3L5_9FIRM</name>
<dbReference type="SUPFAM" id="SSF53187">
    <property type="entry name" value="Zn-dependent exopeptidases"/>
    <property type="match status" value="1"/>
</dbReference>
<feature type="active site" description="Proton acceptor" evidence="7">
    <location>
        <position position="197"/>
    </location>
</feature>
<dbReference type="Gene3D" id="2.40.30.40">
    <property type="entry name" value="Peptidase M42, domain 2"/>
    <property type="match status" value="1"/>
</dbReference>
<dbReference type="AlphaFoldDB" id="A0A9D1N3L5"/>
<evidence type="ECO:0000256" key="2">
    <source>
        <dbReference type="ARBA" id="ARBA00022438"/>
    </source>
</evidence>
<dbReference type="InterPro" id="IPR008007">
    <property type="entry name" value="Peptidase_M42"/>
</dbReference>
<organism evidence="9 10">
    <name type="scientific">Candidatus Aphodomorpha intestinavium</name>
    <dbReference type="NCBI Taxonomy" id="2840672"/>
    <lineage>
        <taxon>Bacteria</taxon>
        <taxon>Bacillati</taxon>
        <taxon>Bacillota</taxon>
        <taxon>Clostridia</taxon>
        <taxon>Eubacteriales</taxon>
        <taxon>Candidatus Aphodomorpha</taxon>
    </lineage>
</organism>
<feature type="binding site" evidence="8">
    <location>
        <position position="169"/>
    </location>
    <ligand>
        <name>Zn(2+)</name>
        <dbReference type="ChEBI" id="CHEBI:29105"/>
        <label>1</label>
    </ligand>
</feature>
<feature type="binding site" evidence="8">
    <location>
        <position position="60"/>
    </location>
    <ligand>
        <name>Zn(2+)</name>
        <dbReference type="ChEBI" id="CHEBI:29105"/>
        <label>1</label>
    </ligand>
</feature>
<dbReference type="GO" id="GO:0004177">
    <property type="term" value="F:aminopeptidase activity"/>
    <property type="evidence" value="ECO:0007669"/>
    <property type="project" value="UniProtKB-UniRule"/>
</dbReference>
<feature type="binding site" evidence="8">
    <location>
        <position position="220"/>
    </location>
    <ligand>
        <name>Zn(2+)</name>
        <dbReference type="ChEBI" id="CHEBI:29105"/>
        <label>1</label>
    </ligand>
</feature>
<dbReference type="PANTHER" id="PTHR32481">
    <property type="entry name" value="AMINOPEPTIDASE"/>
    <property type="match status" value="1"/>
</dbReference>
<evidence type="ECO:0000256" key="1">
    <source>
        <dbReference type="ARBA" id="ARBA00006272"/>
    </source>
</evidence>
<dbReference type="PIRSF" id="PIRSF001123">
    <property type="entry name" value="PepA_GA"/>
    <property type="match status" value="1"/>
</dbReference>
<evidence type="ECO:0000313" key="9">
    <source>
        <dbReference type="EMBL" id="HIU94455.1"/>
    </source>
</evidence>
<evidence type="ECO:0000313" key="10">
    <source>
        <dbReference type="Proteomes" id="UP000824128"/>
    </source>
</evidence>
<comment type="similarity">
    <text evidence="1 6">Belongs to the peptidase M42 family.</text>
</comment>
<dbReference type="InterPro" id="IPR023367">
    <property type="entry name" value="Peptidase_M42_dom2"/>
</dbReference>
<accession>A0A9D1N3L5</accession>
<keyword evidence="3" id="KW-0645">Protease</keyword>
<evidence type="ECO:0000256" key="4">
    <source>
        <dbReference type="ARBA" id="ARBA00022723"/>
    </source>
</evidence>
<protein>
    <submittedName>
        <fullName evidence="9">M42 family metallopeptidase</fullName>
    </submittedName>
</protein>
<dbReference type="InterPro" id="IPR051464">
    <property type="entry name" value="Peptidase_M42_aminopept"/>
</dbReference>
<dbReference type="Gene3D" id="3.40.630.10">
    <property type="entry name" value="Zn peptidases"/>
    <property type="match status" value="1"/>
</dbReference>
<keyword evidence="4 8" id="KW-0479">Metal-binding</keyword>
<comment type="caution">
    <text evidence="9">The sequence shown here is derived from an EMBL/GenBank/DDBJ whole genome shotgun (WGS) entry which is preliminary data.</text>
</comment>
<comment type="cofactor">
    <cofactor evidence="8">
        <name>a divalent metal cation</name>
        <dbReference type="ChEBI" id="CHEBI:60240"/>
    </cofactor>
    <text evidence="8">Binds 2 divalent metal cations per subunit.</text>
</comment>
<keyword evidence="2" id="KW-0031">Aminopeptidase</keyword>
<feature type="binding site" evidence="8">
    <location>
        <position position="308"/>
    </location>
    <ligand>
        <name>Zn(2+)</name>
        <dbReference type="ChEBI" id="CHEBI:29105"/>
        <label>2</label>
    </ligand>
</feature>
<dbReference type="Proteomes" id="UP000824128">
    <property type="component" value="Unassembled WGS sequence"/>
</dbReference>